<dbReference type="EMBL" id="CP002271">
    <property type="protein sequence ID" value="ADO67895.1"/>
    <property type="molecule type" value="Genomic_DNA"/>
</dbReference>
<dbReference type="Gene3D" id="3.40.30.10">
    <property type="entry name" value="Glutaredoxin"/>
    <property type="match status" value="1"/>
</dbReference>
<organism evidence="1 2">
    <name type="scientific">Stigmatella aurantiaca (strain DW4/3-1)</name>
    <dbReference type="NCBI Taxonomy" id="378806"/>
    <lineage>
        <taxon>Bacteria</taxon>
        <taxon>Pseudomonadati</taxon>
        <taxon>Myxococcota</taxon>
        <taxon>Myxococcia</taxon>
        <taxon>Myxococcales</taxon>
        <taxon>Cystobacterineae</taxon>
        <taxon>Archangiaceae</taxon>
        <taxon>Stigmatella</taxon>
    </lineage>
</organism>
<dbReference type="Proteomes" id="UP000001351">
    <property type="component" value="Chromosome"/>
</dbReference>
<protein>
    <submittedName>
        <fullName evidence="1">Conserved uncharacterized protein</fullName>
    </submittedName>
</protein>
<dbReference type="AlphaFoldDB" id="E3FIZ5"/>
<evidence type="ECO:0000313" key="1">
    <source>
        <dbReference type="EMBL" id="ADO67895.1"/>
    </source>
</evidence>
<dbReference type="RefSeq" id="WP_013373966.1">
    <property type="nucleotide sequence ID" value="NC_014623.1"/>
</dbReference>
<gene>
    <name evidence="1" type="ordered locus">STAUR_0086</name>
</gene>
<proteinExistence type="predicted"/>
<name>E3FIZ5_STIAD</name>
<accession>E3FIZ5</accession>
<reference evidence="1 2" key="1">
    <citation type="journal article" date="2011" name="Mol. Biol. Evol.">
        <title>Comparative genomic analysis of fruiting body formation in Myxococcales.</title>
        <authorList>
            <person name="Huntley S."/>
            <person name="Hamann N."/>
            <person name="Wegener-Feldbrugge S."/>
            <person name="Treuner-Lange A."/>
            <person name="Kube M."/>
            <person name="Reinhardt R."/>
            <person name="Klages S."/>
            <person name="Muller R."/>
            <person name="Ronning C.M."/>
            <person name="Nierman W.C."/>
            <person name="Sogaard-Andersen L."/>
        </authorList>
    </citation>
    <scope>NUCLEOTIDE SEQUENCE [LARGE SCALE GENOMIC DNA]</scope>
    <source>
        <strain evidence="1 2">DW4/3-1</strain>
    </source>
</reference>
<dbReference type="KEGG" id="sur:STAUR_0086"/>
<keyword evidence="2" id="KW-1185">Reference proteome</keyword>
<dbReference type="STRING" id="378806.STAUR_0086"/>
<evidence type="ECO:0000313" key="2">
    <source>
        <dbReference type="Proteomes" id="UP000001351"/>
    </source>
</evidence>
<dbReference type="eggNOG" id="ENOG5033MSY">
    <property type="taxonomic scope" value="Bacteria"/>
</dbReference>
<sequence>MSPARPIRPPWKSGAVLVCRKCSGNKALDLRRWLKRRLKKEGHQDHIQVLRVGCLDICPKGRVTAVVQPLPGHAGGGCFVVEPEEEGEDFYRQVLKLLAPAGPPR</sequence>
<dbReference type="HOGENOM" id="CLU_2234937_0_0_7"/>